<keyword evidence="2" id="KW-0472">Membrane</keyword>
<evidence type="ECO:0000256" key="2">
    <source>
        <dbReference type="SAM" id="Phobius"/>
    </source>
</evidence>
<gene>
    <name evidence="4" type="ORF">EF834_01390</name>
</gene>
<feature type="signal peptide" evidence="3">
    <location>
        <begin position="1"/>
        <end position="30"/>
    </location>
</feature>
<evidence type="ECO:0000256" key="3">
    <source>
        <dbReference type="SAM" id="SignalP"/>
    </source>
</evidence>
<proteinExistence type="predicted"/>
<accession>A0A438B569</accession>
<keyword evidence="2" id="KW-0812">Transmembrane</keyword>
<keyword evidence="5" id="KW-1185">Reference proteome</keyword>
<keyword evidence="3" id="KW-0732">Signal</keyword>
<evidence type="ECO:0000313" key="4">
    <source>
        <dbReference type="EMBL" id="RVW06143.1"/>
    </source>
</evidence>
<evidence type="ECO:0000256" key="1">
    <source>
        <dbReference type="SAM" id="MobiDB-lite"/>
    </source>
</evidence>
<name>A0A438B569_9NOCA</name>
<dbReference type="Proteomes" id="UP000284333">
    <property type="component" value="Unassembled WGS sequence"/>
</dbReference>
<sequence>MIRSIRKPLIVVAATVGLVAGGFGATQASAAPSEPGMEAVSDLTPPPPGTQSLEALVYDPVLGSVVAPVVGLAAGTAFISFLSVSLGYCLSAQGGEGACWGEGVWIE</sequence>
<dbReference type="AlphaFoldDB" id="A0A438B569"/>
<evidence type="ECO:0000313" key="5">
    <source>
        <dbReference type="Proteomes" id="UP000284333"/>
    </source>
</evidence>
<organism evidence="4 5">
    <name type="scientific">Rhodococcus spongiicola</name>
    <dbReference type="NCBI Taxonomy" id="2487352"/>
    <lineage>
        <taxon>Bacteria</taxon>
        <taxon>Bacillati</taxon>
        <taxon>Actinomycetota</taxon>
        <taxon>Actinomycetes</taxon>
        <taxon>Mycobacteriales</taxon>
        <taxon>Nocardiaceae</taxon>
        <taxon>Rhodococcus</taxon>
    </lineage>
</organism>
<comment type="caution">
    <text evidence="4">The sequence shown here is derived from an EMBL/GenBank/DDBJ whole genome shotgun (WGS) entry which is preliminary data.</text>
</comment>
<feature type="chain" id="PRO_5019573451" evidence="3">
    <location>
        <begin position="31"/>
        <end position="107"/>
    </location>
</feature>
<reference evidence="4 5" key="1">
    <citation type="submission" date="2018-11" db="EMBL/GenBank/DDBJ databases">
        <title>Rhodococcus spongicola sp. nov. and Rhodococcus xishaensis sp. nov. from marine sponges.</title>
        <authorList>
            <person name="Li L."/>
            <person name="Lin H.W."/>
        </authorList>
    </citation>
    <scope>NUCLEOTIDE SEQUENCE [LARGE SCALE GENOMIC DNA]</scope>
    <source>
        <strain evidence="4 5">LHW50502</strain>
    </source>
</reference>
<feature type="transmembrane region" description="Helical" evidence="2">
    <location>
        <begin position="61"/>
        <end position="84"/>
    </location>
</feature>
<protein>
    <submittedName>
        <fullName evidence="4">Uncharacterized protein</fullName>
    </submittedName>
</protein>
<keyword evidence="2" id="KW-1133">Transmembrane helix</keyword>
<dbReference type="EMBL" id="RKLN01000001">
    <property type="protein sequence ID" value="RVW06143.1"/>
    <property type="molecule type" value="Genomic_DNA"/>
</dbReference>
<feature type="region of interest" description="Disordered" evidence="1">
    <location>
        <begin position="28"/>
        <end position="48"/>
    </location>
</feature>